<sequence length="152" mass="17416">MAIHIRVPRMLEEQRDEPGIQQELNQAERILKVQATLLTDGHIHFIFMKGEYRQVMRQLKITGLLINKTGNPLHSISASMHLRFNNFKAIIRPRIISFPGHYIGTLWPEEGLLFHSNFQVKGKMANQVFSALDISGSMENIHFSQEKIGVAL</sequence>
<proteinExistence type="predicted"/>
<dbReference type="OrthoDB" id="1908549at2"/>
<dbReference type="Proteomes" id="UP000199394">
    <property type="component" value="Unassembled WGS sequence"/>
</dbReference>
<evidence type="ECO:0000313" key="2">
    <source>
        <dbReference type="Proteomes" id="UP000199394"/>
    </source>
</evidence>
<keyword evidence="2" id="KW-1185">Reference proteome</keyword>
<dbReference type="EMBL" id="FNRK01000026">
    <property type="protein sequence ID" value="SEA74243.1"/>
    <property type="molecule type" value="Genomic_DNA"/>
</dbReference>
<dbReference type="AlphaFoldDB" id="A0A1H4DN84"/>
<accession>A0A1H4DN84</accession>
<dbReference type="STRING" id="81409.SAMN04515656_12629"/>
<organism evidence="1 2">
    <name type="scientific">Eubacterium aggregans</name>
    <dbReference type="NCBI Taxonomy" id="81409"/>
    <lineage>
        <taxon>Bacteria</taxon>
        <taxon>Bacillati</taxon>
        <taxon>Bacillota</taxon>
        <taxon>Clostridia</taxon>
        <taxon>Eubacteriales</taxon>
        <taxon>Eubacteriaceae</taxon>
        <taxon>Eubacterium</taxon>
    </lineage>
</organism>
<gene>
    <name evidence="1" type="ORF">SAMN04515656_12629</name>
</gene>
<dbReference type="RefSeq" id="WP_090309164.1">
    <property type="nucleotide sequence ID" value="NZ_FNRK01000026.1"/>
</dbReference>
<protein>
    <submittedName>
        <fullName evidence="1">Uncharacterized protein</fullName>
    </submittedName>
</protein>
<reference evidence="1 2" key="1">
    <citation type="submission" date="2016-10" db="EMBL/GenBank/DDBJ databases">
        <authorList>
            <person name="de Groot N.N."/>
        </authorList>
    </citation>
    <scope>NUCLEOTIDE SEQUENCE [LARGE SCALE GENOMIC DNA]</scope>
    <source>
        <strain evidence="1 2">SR12</strain>
    </source>
</reference>
<evidence type="ECO:0000313" key="1">
    <source>
        <dbReference type="EMBL" id="SEA74243.1"/>
    </source>
</evidence>
<name>A0A1H4DN84_9FIRM</name>